<dbReference type="AlphaFoldDB" id="A0A239G0X3"/>
<evidence type="ECO:0000313" key="2">
    <source>
        <dbReference type="Proteomes" id="UP000198362"/>
    </source>
</evidence>
<proteinExistence type="predicted"/>
<sequence length="180" mass="19226">MLANIPLRDEAPSGAARTAALSGFATPPTRRTVLRAMTLGVVTVGAVVADWSSRLTPGARAETGPGGLTGWDRNDCKDAYPNGYAEQRDNVGSYVNSAAACFGGDYRGSTYCSSGWHRSGTVRDSPVTYYYTPISTLCGTSTKKNAWRWTAGGTWWRCSDGRTTVSGGGSSYTYTTICRY</sequence>
<accession>A0A239G0X3</accession>
<gene>
    <name evidence="1" type="ORF">SAMN05421812_101185</name>
</gene>
<protein>
    <submittedName>
        <fullName evidence="1">Uncharacterized protein</fullName>
    </submittedName>
</protein>
<dbReference type="RefSeq" id="WP_089243611.1">
    <property type="nucleotide sequence ID" value="NZ_FZPH01000001.1"/>
</dbReference>
<dbReference type="EMBL" id="FZPH01000001">
    <property type="protein sequence ID" value="SNS63046.1"/>
    <property type="molecule type" value="Genomic_DNA"/>
</dbReference>
<name>A0A239G0X3_9ACTN</name>
<dbReference type="OrthoDB" id="3541556at2"/>
<dbReference type="Proteomes" id="UP000198362">
    <property type="component" value="Unassembled WGS sequence"/>
</dbReference>
<reference evidence="1 2" key="1">
    <citation type="submission" date="2017-06" db="EMBL/GenBank/DDBJ databases">
        <authorList>
            <person name="Kim H.J."/>
            <person name="Triplett B.A."/>
        </authorList>
    </citation>
    <scope>NUCLEOTIDE SEQUENCE [LARGE SCALE GENOMIC DNA]</scope>
    <source>
        <strain evidence="1 2">CGMCC 4.5593</strain>
    </source>
</reference>
<organism evidence="1 2">
    <name type="scientific">Asanoa hainanensis</name>
    <dbReference type="NCBI Taxonomy" id="560556"/>
    <lineage>
        <taxon>Bacteria</taxon>
        <taxon>Bacillati</taxon>
        <taxon>Actinomycetota</taxon>
        <taxon>Actinomycetes</taxon>
        <taxon>Micromonosporales</taxon>
        <taxon>Micromonosporaceae</taxon>
        <taxon>Asanoa</taxon>
    </lineage>
</organism>
<evidence type="ECO:0000313" key="1">
    <source>
        <dbReference type="EMBL" id="SNS63046.1"/>
    </source>
</evidence>
<keyword evidence="2" id="KW-1185">Reference proteome</keyword>